<evidence type="ECO:0000313" key="2">
    <source>
        <dbReference type="Proteomes" id="UP001064048"/>
    </source>
</evidence>
<protein>
    <submittedName>
        <fullName evidence="1">Uncharacterized protein</fullName>
    </submittedName>
</protein>
<reference evidence="1 2" key="1">
    <citation type="journal article" date="2022" name="Genome Biol. Evol.">
        <title>The Spruce Budworm Genome: Reconstructing the Evolutionary History of Antifreeze Proteins.</title>
        <authorList>
            <person name="Beliveau C."/>
            <person name="Gagne P."/>
            <person name="Picq S."/>
            <person name="Vernygora O."/>
            <person name="Keeling C.I."/>
            <person name="Pinkney K."/>
            <person name="Doucet D."/>
            <person name="Wen F."/>
            <person name="Johnston J.S."/>
            <person name="Maaroufi H."/>
            <person name="Boyle B."/>
            <person name="Laroche J."/>
            <person name="Dewar K."/>
            <person name="Juretic N."/>
            <person name="Blackburn G."/>
            <person name="Nisole A."/>
            <person name="Brunet B."/>
            <person name="Brandao M."/>
            <person name="Lumley L."/>
            <person name="Duan J."/>
            <person name="Quan G."/>
            <person name="Lucarotti C.J."/>
            <person name="Roe A.D."/>
            <person name="Sperling F.A.H."/>
            <person name="Levesque R.C."/>
            <person name="Cusson M."/>
        </authorList>
    </citation>
    <scope>NUCLEOTIDE SEQUENCE [LARGE SCALE GENOMIC DNA]</scope>
    <source>
        <strain evidence="1">Glfc:IPQL:Cfum</strain>
    </source>
</reference>
<organism evidence="1 2">
    <name type="scientific">Choristoneura fumiferana</name>
    <name type="common">Spruce budworm moth</name>
    <name type="synonym">Archips fumiferana</name>
    <dbReference type="NCBI Taxonomy" id="7141"/>
    <lineage>
        <taxon>Eukaryota</taxon>
        <taxon>Metazoa</taxon>
        <taxon>Ecdysozoa</taxon>
        <taxon>Arthropoda</taxon>
        <taxon>Hexapoda</taxon>
        <taxon>Insecta</taxon>
        <taxon>Pterygota</taxon>
        <taxon>Neoptera</taxon>
        <taxon>Endopterygota</taxon>
        <taxon>Lepidoptera</taxon>
        <taxon>Glossata</taxon>
        <taxon>Ditrysia</taxon>
        <taxon>Tortricoidea</taxon>
        <taxon>Tortricidae</taxon>
        <taxon>Tortricinae</taxon>
        <taxon>Choristoneura</taxon>
    </lineage>
</organism>
<dbReference type="EMBL" id="CM046108">
    <property type="protein sequence ID" value="KAI8426021.1"/>
    <property type="molecule type" value="Genomic_DNA"/>
</dbReference>
<name>A0ACC0JPD6_CHOFU</name>
<accession>A0ACC0JPD6</accession>
<dbReference type="Proteomes" id="UP001064048">
    <property type="component" value="Chromosome 8"/>
</dbReference>
<comment type="caution">
    <text evidence="1">The sequence shown here is derived from an EMBL/GenBank/DDBJ whole genome shotgun (WGS) entry which is preliminary data.</text>
</comment>
<evidence type="ECO:0000313" key="1">
    <source>
        <dbReference type="EMBL" id="KAI8426021.1"/>
    </source>
</evidence>
<gene>
    <name evidence="1" type="ORF">MSG28_004997</name>
</gene>
<proteinExistence type="predicted"/>
<keyword evidence="2" id="KW-1185">Reference proteome</keyword>
<sequence length="641" mass="72783">MDAQKNQEKRPALGVGPIDDYYYTPKRTLPCKSSTANPLCFPSSGPGSWKPAVIKPKSLKSLYLSVMGPGNVLMAKWTPYDYYHAADIAKHPGFDMKKKTFIYVPAYMDATTVPLGRSMGEIYKKLGYNVLILDTLEFTAREFSVAARFMRPIGFHVAEMLANLTSLGLDPKKLELVGLSLGGQTMSFIAKSYRQITGRNISSLTGLDPAGPCFRHLGPDQRLDPSDADFVLSIATNIDGFGISTPVGHVTFYVNGGEYQPGDVWWLPCTILCSHVRSFVLWLSALRNPHNFIGIQCDTIQQARNNDCYNRTQTVTNTMDLYTDRSKPGIYYLATFNRYPYFLGQRGIKRKPEEIFKELGSINAKDGQNRRTHSSERLTRPLTRLNYAVPRRAPRSAVAAQVDQILQVKFDQLPVERLTYILEYLCKLKAGGRPVLKGLQTLFSSVLHQGRTPKAWNRSMVVLFFKKGDNTLLKNYRPISLLSHVYKLFSRVITNRLTRRLDDFQPPEQAGFRKGYSTVDHIHALRQVIQKTEEYNLPLCLAFVDYEKAFDSIETWAVLQALQRCQVDYRYIEVLKCLYENATMSVRLQDQSTKPIPLQRGVRQGDVISPKLFTAALEDAFKVLDWKERGININGEYFTHL</sequence>